<comment type="similarity">
    <text evidence="4">Belongs to the MetA family.</text>
</comment>
<comment type="catalytic activity">
    <reaction evidence="4">
        <text>L-homoserine + acetyl-CoA = O-acetyl-L-homoserine + CoA</text>
        <dbReference type="Rhea" id="RHEA:13701"/>
        <dbReference type="ChEBI" id="CHEBI:57287"/>
        <dbReference type="ChEBI" id="CHEBI:57288"/>
        <dbReference type="ChEBI" id="CHEBI:57476"/>
        <dbReference type="ChEBI" id="CHEBI:57716"/>
        <dbReference type="EC" id="2.3.1.31"/>
    </reaction>
</comment>
<feature type="binding site" evidence="4">
    <location>
        <position position="189"/>
    </location>
    <ligand>
        <name>substrate</name>
    </ligand>
</feature>
<comment type="pathway">
    <text evidence="4">Amino-acid biosynthesis; L-methionine biosynthesis via de novo pathway; O-acetyl-L-homoserine from L-homoserine: step 1/1.</text>
</comment>
<keyword evidence="7" id="KW-1185">Reference proteome</keyword>
<feature type="active site" description="Acyl-thioester intermediate" evidence="4 5">
    <location>
        <position position="139"/>
    </location>
</feature>
<dbReference type="GO" id="GO:0009086">
    <property type="term" value="P:methionine biosynthetic process"/>
    <property type="evidence" value="ECO:0007669"/>
    <property type="project" value="UniProtKB-UniRule"/>
</dbReference>
<dbReference type="AlphaFoldDB" id="A0A3S9H811"/>
<organism evidence="6 7">
    <name type="scientific">Jeotgalibaca ciconiae</name>
    <dbReference type="NCBI Taxonomy" id="2496265"/>
    <lineage>
        <taxon>Bacteria</taxon>
        <taxon>Bacillati</taxon>
        <taxon>Bacillota</taxon>
        <taxon>Bacilli</taxon>
        <taxon>Lactobacillales</taxon>
        <taxon>Carnobacteriaceae</taxon>
        <taxon>Jeotgalibaca</taxon>
    </lineage>
</organism>
<evidence type="ECO:0000256" key="1">
    <source>
        <dbReference type="ARBA" id="ARBA00022605"/>
    </source>
</evidence>
<gene>
    <name evidence="4" type="primary">metAA</name>
    <name evidence="6" type="ORF">EJN90_01705</name>
</gene>
<dbReference type="EMBL" id="CP034465">
    <property type="protein sequence ID" value="AZP03488.1"/>
    <property type="molecule type" value="Genomic_DNA"/>
</dbReference>
<reference evidence="7" key="1">
    <citation type="submission" date="2018-12" db="EMBL/GenBank/DDBJ databases">
        <title>Complete genome sequencing of Jeotgalibaca sp. H21T32.</title>
        <authorList>
            <person name="Bae J.-W."/>
            <person name="Lee S.-Y."/>
        </authorList>
    </citation>
    <scope>NUCLEOTIDE SEQUENCE [LARGE SCALE GENOMIC DNA]</scope>
    <source>
        <strain evidence="7">H21T32</strain>
    </source>
</reference>
<comment type="caution">
    <text evidence="4">Lacks conserved residue(s) required for the propagation of feature annotation.</text>
</comment>
<feature type="binding site" evidence="4">
    <location>
        <position position="246"/>
    </location>
    <ligand>
        <name>substrate</name>
    </ligand>
</feature>
<keyword evidence="4" id="KW-0963">Cytoplasm</keyword>
<dbReference type="Proteomes" id="UP000273326">
    <property type="component" value="Chromosome"/>
</dbReference>
<name>A0A3S9H811_9LACT</name>
<keyword evidence="1 4" id="KW-0028">Amino-acid biosynthesis</keyword>
<dbReference type="OrthoDB" id="9772423at2"/>
<evidence type="ECO:0000256" key="4">
    <source>
        <dbReference type="HAMAP-Rule" id="MF_00295"/>
    </source>
</evidence>
<feature type="site" description="Important for acyl-CoA specificity" evidence="4">
    <location>
        <position position="108"/>
    </location>
</feature>
<dbReference type="CDD" id="cd03131">
    <property type="entry name" value="GATase1_HTS"/>
    <property type="match status" value="1"/>
</dbReference>
<proteinExistence type="inferred from homology"/>
<dbReference type="Pfam" id="PF04204">
    <property type="entry name" value="HTS"/>
    <property type="match status" value="1"/>
</dbReference>
<evidence type="ECO:0000256" key="5">
    <source>
        <dbReference type="PIRSR" id="PIRSR000450-1"/>
    </source>
</evidence>
<comment type="subcellular location">
    <subcellularLocation>
        <location evidence="4">Cytoplasm</location>
    </subcellularLocation>
</comment>
<dbReference type="PANTHER" id="PTHR20919">
    <property type="entry name" value="HOMOSERINE O-SUCCINYLTRANSFERASE"/>
    <property type="match status" value="1"/>
</dbReference>
<feature type="site" description="Important for substrate specificity" evidence="4">
    <location>
        <position position="189"/>
    </location>
</feature>
<feature type="binding site" evidence="4">
    <location>
        <position position="160"/>
    </location>
    <ligand>
        <name>substrate</name>
    </ligand>
</feature>
<keyword evidence="2 4" id="KW-0808">Transferase</keyword>
<feature type="active site" evidence="4">
    <location>
        <position position="234"/>
    </location>
</feature>
<keyword evidence="4" id="KW-0486">Methionine biosynthesis</keyword>
<dbReference type="SUPFAM" id="SSF52317">
    <property type="entry name" value="Class I glutamine amidotransferase-like"/>
    <property type="match status" value="1"/>
</dbReference>
<dbReference type="KEGG" id="jeh:EJN90_01705"/>
<keyword evidence="3 4" id="KW-0012">Acyltransferase</keyword>
<dbReference type="PANTHER" id="PTHR20919:SF0">
    <property type="entry name" value="HOMOSERINE O-SUCCINYLTRANSFERASE"/>
    <property type="match status" value="1"/>
</dbReference>
<dbReference type="HAMAP" id="MF_00295">
    <property type="entry name" value="MetA_acyltransf"/>
    <property type="match status" value="1"/>
</dbReference>
<evidence type="ECO:0000256" key="3">
    <source>
        <dbReference type="ARBA" id="ARBA00023315"/>
    </source>
</evidence>
<dbReference type="RefSeq" id="WP_126108579.1">
    <property type="nucleotide sequence ID" value="NZ_CP034465.1"/>
</dbReference>
<dbReference type="GO" id="GO:0004414">
    <property type="term" value="F:homoserine O-acetyltransferase activity"/>
    <property type="evidence" value="ECO:0007669"/>
    <property type="project" value="UniProtKB-EC"/>
</dbReference>
<dbReference type="PIRSF" id="PIRSF000450">
    <property type="entry name" value="H_ser_succinyltr"/>
    <property type="match status" value="1"/>
</dbReference>
<feature type="active site" description="Proton acceptor" evidence="4">
    <location>
        <position position="232"/>
    </location>
</feature>
<evidence type="ECO:0000313" key="7">
    <source>
        <dbReference type="Proteomes" id="UP000273326"/>
    </source>
</evidence>
<dbReference type="InterPro" id="IPR033752">
    <property type="entry name" value="MetA_family"/>
</dbReference>
<dbReference type="GO" id="GO:0005737">
    <property type="term" value="C:cytoplasm"/>
    <property type="evidence" value="ECO:0007669"/>
    <property type="project" value="UniProtKB-SubCell"/>
</dbReference>
<evidence type="ECO:0000256" key="2">
    <source>
        <dbReference type="ARBA" id="ARBA00022679"/>
    </source>
</evidence>
<dbReference type="GO" id="GO:0008899">
    <property type="term" value="F:homoserine O-succinyltransferase activity"/>
    <property type="evidence" value="ECO:0007669"/>
    <property type="project" value="UniProtKB-UniRule"/>
</dbReference>
<evidence type="ECO:0000313" key="6">
    <source>
        <dbReference type="EMBL" id="AZP03488.1"/>
    </source>
</evidence>
<dbReference type="UniPathway" id="UPA00051">
    <property type="reaction ID" value="UER00074"/>
</dbReference>
<dbReference type="Gene3D" id="3.40.50.880">
    <property type="match status" value="1"/>
</dbReference>
<comment type="function">
    <text evidence="4">Transfers an acetyl group from acetyl-CoA to L-homoserine, forming acetyl-L-homoserine.</text>
</comment>
<dbReference type="InterPro" id="IPR029062">
    <property type="entry name" value="Class_I_gatase-like"/>
</dbReference>
<dbReference type="EC" id="2.3.1.31" evidence="4"/>
<accession>A0A3S9H811</accession>
<sequence>MPLIVAKGLPAIVPLTSEGIEFSDDLPRCSKYLKVLILNLMPTKEDTERQLLRLLGDTEVPIQVEFIYLTSRESKNVTKKHLEEFYKTFPQIKDQHFDGLVITGAPVEHLSFEEVAYNEELKEILQWSQQHAAYRFFICWGAQFALNYYYQIEKKKLPQKLFGVFEYQIQNKQHPYLKGFPEQYTVPQSRHTRIDYQELCKIDDLQVLSCHQEYGPDMIVKNDKRDLFVFGHLEYERDTLQNEYNRDIAKGEDISMPENYYCDEKTKMDPILNWRCSSRLLWSNWIKELYQKKG</sequence>
<protein>
    <recommendedName>
        <fullName evidence="4">Homoserine O-acetyltransferase</fullName>
        <shortName evidence="4">HAT</shortName>
        <ecNumber evidence="4">2.3.1.31</ecNumber>
    </recommendedName>
    <alternativeName>
        <fullName evidence="4">Homoserine transacetylase</fullName>
        <shortName evidence="4">HTA</shortName>
    </alternativeName>
</protein>